<evidence type="ECO:0000313" key="1">
    <source>
        <dbReference type="EMBL" id="GDY70115.1"/>
    </source>
</evidence>
<gene>
    <name evidence="1" type="ORF">SAV14893_095080</name>
</gene>
<reference evidence="1 2" key="1">
    <citation type="submission" date="2019-04" db="EMBL/GenBank/DDBJ databases">
        <title>Draft genome sequences of Streptomyces avermitilis NBRC 14893.</title>
        <authorList>
            <person name="Komaki H."/>
            <person name="Tamura T."/>
            <person name="Hosoyama A."/>
        </authorList>
    </citation>
    <scope>NUCLEOTIDE SEQUENCE [LARGE SCALE GENOMIC DNA]</scope>
    <source>
        <strain evidence="1 2">NBRC 14893</strain>
    </source>
</reference>
<protein>
    <submittedName>
        <fullName evidence="1">Uncharacterized protein</fullName>
    </submittedName>
</protein>
<sequence length="97" mass="9269">MFAGVAVGVVEVDGGLGGEFFGEPQVVCFEGFGAVAAGEEGDAEGGAVGAQGYHHHRVGSLPAGPGGCGVVGCPAGECGVVCFVQGAVALGQALGHR</sequence>
<evidence type="ECO:0000313" key="2">
    <source>
        <dbReference type="Proteomes" id="UP000302139"/>
    </source>
</evidence>
<comment type="caution">
    <text evidence="1">The sequence shown here is derived from an EMBL/GenBank/DDBJ whole genome shotgun (WGS) entry which is preliminary data.</text>
</comment>
<name>A0A4D4ME93_STRAX</name>
<organism evidence="1 2">
    <name type="scientific">Streptomyces avermitilis</name>
    <dbReference type="NCBI Taxonomy" id="33903"/>
    <lineage>
        <taxon>Bacteria</taxon>
        <taxon>Bacillati</taxon>
        <taxon>Actinomycetota</taxon>
        <taxon>Actinomycetes</taxon>
        <taxon>Kitasatosporales</taxon>
        <taxon>Streptomycetaceae</taxon>
        <taxon>Streptomyces</taxon>
    </lineage>
</organism>
<accession>A0A4D4ME93</accession>
<dbReference type="EMBL" id="BJHX01000003">
    <property type="protein sequence ID" value="GDY70115.1"/>
    <property type="molecule type" value="Genomic_DNA"/>
</dbReference>
<dbReference type="AlphaFoldDB" id="A0A4D4ME93"/>
<dbReference type="Proteomes" id="UP000302139">
    <property type="component" value="Unassembled WGS sequence"/>
</dbReference>
<proteinExistence type="predicted"/>